<comment type="caution">
    <text evidence="5">The sequence shown here is derived from an EMBL/GenBank/DDBJ whole genome shotgun (WGS) entry which is preliminary data.</text>
</comment>
<dbReference type="RefSeq" id="WP_271167561.1">
    <property type="nucleotide sequence ID" value="NZ_BSFI01000004.1"/>
</dbReference>
<dbReference type="InterPro" id="IPR008978">
    <property type="entry name" value="HSP20-like_chaperone"/>
</dbReference>
<dbReference type="SUPFAM" id="SSF49764">
    <property type="entry name" value="HSP20-like chaperones"/>
    <property type="match status" value="1"/>
</dbReference>
<evidence type="ECO:0000256" key="1">
    <source>
        <dbReference type="ARBA" id="ARBA00023016"/>
    </source>
</evidence>
<organism evidence="5 6">
    <name type="scientific">Hansschlegelia plantiphila</name>
    <dbReference type="NCBI Taxonomy" id="374655"/>
    <lineage>
        <taxon>Bacteria</taxon>
        <taxon>Pseudomonadati</taxon>
        <taxon>Pseudomonadota</taxon>
        <taxon>Alphaproteobacteria</taxon>
        <taxon>Hyphomicrobiales</taxon>
        <taxon>Methylopilaceae</taxon>
        <taxon>Hansschlegelia</taxon>
    </lineage>
</organism>
<dbReference type="InterPro" id="IPR002068">
    <property type="entry name" value="A-crystallin/Hsp20_dom"/>
</dbReference>
<reference evidence="5" key="1">
    <citation type="journal article" date="2014" name="Int. J. Syst. Evol. Microbiol.">
        <title>Complete genome sequence of Corynebacterium casei LMG S-19264T (=DSM 44701T), isolated from a smear-ripened cheese.</title>
        <authorList>
            <consortium name="US DOE Joint Genome Institute (JGI-PGF)"/>
            <person name="Walter F."/>
            <person name="Albersmeier A."/>
            <person name="Kalinowski J."/>
            <person name="Ruckert C."/>
        </authorList>
    </citation>
    <scope>NUCLEOTIDE SEQUENCE</scope>
    <source>
        <strain evidence="5">VKM B-2347</strain>
    </source>
</reference>
<dbReference type="Gene3D" id="2.60.40.790">
    <property type="match status" value="1"/>
</dbReference>
<reference evidence="5" key="2">
    <citation type="submission" date="2023-01" db="EMBL/GenBank/DDBJ databases">
        <authorList>
            <person name="Sun Q."/>
            <person name="Evtushenko L."/>
        </authorList>
    </citation>
    <scope>NUCLEOTIDE SEQUENCE</scope>
    <source>
        <strain evidence="5">VKM B-2347</strain>
    </source>
</reference>
<dbReference type="PANTHER" id="PTHR47062:SF1">
    <property type="entry name" value="SMALL HEAT SHOCK PROTEIN IBPA"/>
    <property type="match status" value="1"/>
</dbReference>
<sequence length="158" mass="17115">MRSYDLAPLYRSTVGFDRLFALLDGAANSENAAPGYPPYNIERTAENAYRITIAVAGFGEQDLNIEVRESALTVRGEKAAEERTSEVLHQGIAARAFERRFQLADHVQVTGASLENGLLHVELVREVPEAKKPRSIPIGSGAAKAIDAKVVEPQAQAA</sequence>
<evidence type="ECO:0000256" key="2">
    <source>
        <dbReference type="PROSITE-ProRule" id="PRU00285"/>
    </source>
</evidence>
<keyword evidence="6" id="KW-1185">Reference proteome</keyword>
<dbReference type="Proteomes" id="UP001143372">
    <property type="component" value="Unassembled WGS sequence"/>
</dbReference>
<dbReference type="PROSITE" id="PS01031">
    <property type="entry name" value="SHSP"/>
    <property type="match status" value="1"/>
</dbReference>
<dbReference type="CDD" id="cd06470">
    <property type="entry name" value="ACD_IbpA-B_like"/>
    <property type="match status" value="1"/>
</dbReference>
<dbReference type="Pfam" id="PF00011">
    <property type="entry name" value="HSP20"/>
    <property type="match status" value="1"/>
</dbReference>
<keyword evidence="1" id="KW-0346">Stress response</keyword>
<name>A0A9W6MV30_9HYPH</name>
<evidence type="ECO:0000313" key="5">
    <source>
        <dbReference type="EMBL" id="GLK67315.1"/>
    </source>
</evidence>
<dbReference type="EMBL" id="BSFI01000004">
    <property type="protein sequence ID" value="GLK67315.1"/>
    <property type="molecule type" value="Genomic_DNA"/>
</dbReference>
<protein>
    <submittedName>
        <fullName evidence="5">Heat-shock protein IbpA</fullName>
    </submittedName>
</protein>
<evidence type="ECO:0000313" key="6">
    <source>
        <dbReference type="Proteomes" id="UP001143372"/>
    </source>
</evidence>
<dbReference type="InterPro" id="IPR037913">
    <property type="entry name" value="ACD_IbpA/B"/>
</dbReference>
<accession>A0A9W6MV30</accession>
<evidence type="ECO:0000256" key="3">
    <source>
        <dbReference type="RuleBase" id="RU003616"/>
    </source>
</evidence>
<evidence type="ECO:0000259" key="4">
    <source>
        <dbReference type="PROSITE" id="PS01031"/>
    </source>
</evidence>
<proteinExistence type="inferred from homology"/>
<dbReference type="AlphaFoldDB" id="A0A9W6MV30"/>
<gene>
    <name evidence="5" type="ORF">GCM10008179_09530</name>
</gene>
<feature type="domain" description="SHSP" evidence="4">
    <location>
        <begin position="30"/>
        <end position="141"/>
    </location>
</feature>
<comment type="similarity">
    <text evidence="2 3">Belongs to the small heat shock protein (HSP20) family.</text>
</comment>
<dbReference type="PANTHER" id="PTHR47062">
    <property type="match status" value="1"/>
</dbReference>